<sequence>MAAVWWVTTIGFILCLGFVGGTIFHFLRGTLNSEDAVRIDKINGDKEE</sequence>
<reference evidence="2" key="1">
    <citation type="submission" date="2022-04" db="EMBL/GenBank/DDBJ databases">
        <authorList>
            <person name="Criscuolo A."/>
        </authorList>
    </citation>
    <scope>NUCLEOTIDE SEQUENCE</scope>
    <source>
        <strain evidence="2">CIP111895</strain>
    </source>
</reference>
<evidence type="ECO:0000313" key="2">
    <source>
        <dbReference type="EMBL" id="CAH2717400.1"/>
    </source>
</evidence>
<comment type="caution">
    <text evidence="2">The sequence shown here is derived from an EMBL/GenBank/DDBJ whole genome shotgun (WGS) entry which is preliminary data.</text>
</comment>
<protein>
    <submittedName>
        <fullName evidence="2">Uncharacterized protein</fullName>
    </submittedName>
</protein>
<accession>A0ABN8KXS1</accession>
<evidence type="ECO:0000256" key="1">
    <source>
        <dbReference type="SAM" id="Phobius"/>
    </source>
</evidence>
<dbReference type="EMBL" id="CALBWS010000046">
    <property type="protein sequence ID" value="CAH2717400.1"/>
    <property type="molecule type" value="Genomic_DNA"/>
</dbReference>
<name>A0ABN8KXS1_9BACI</name>
<keyword evidence="3" id="KW-1185">Reference proteome</keyword>
<keyword evidence="1" id="KW-1133">Transmembrane helix</keyword>
<dbReference type="Proteomes" id="UP000838308">
    <property type="component" value="Unassembled WGS sequence"/>
</dbReference>
<gene>
    <name evidence="2" type="ORF">BACCIP111895_04592</name>
</gene>
<evidence type="ECO:0000313" key="3">
    <source>
        <dbReference type="Proteomes" id="UP000838308"/>
    </source>
</evidence>
<keyword evidence="1" id="KW-0472">Membrane</keyword>
<proteinExistence type="predicted"/>
<keyword evidence="1" id="KW-0812">Transmembrane</keyword>
<organism evidence="2 3">
    <name type="scientific">Neobacillus rhizosphaerae</name>
    <dbReference type="NCBI Taxonomy" id="2880965"/>
    <lineage>
        <taxon>Bacteria</taxon>
        <taxon>Bacillati</taxon>
        <taxon>Bacillota</taxon>
        <taxon>Bacilli</taxon>
        <taxon>Bacillales</taxon>
        <taxon>Bacillaceae</taxon>
        <taxon>Neobacillus</taxon>
    </lineage>
</organism>
<dbReference type="RefSeq" id="WP_248737618.1">
    <property type="nucleotide sequence ID" value="NZ_CALBWS010000046.1"/>
</dbReference>
<feature type="transmembrane region" description="Helical" evidence="1">
    <location>
        <begin position="6"/>
        <end position="27"/>
    </location>
</feature>